<sequence length="42" mass="4788">MFFNDDASESAYHVTLLRSGKLLICDIIKKGWINIQPDFSLS</sequence>
<protein>
    <submittedName>
        <fullName evidence="1">Uncharacterized protein</fullName>
    </submittedName>
</protein>
<dbReference type="EMBL" id="CP001918">
    <property type="protein sequence ID" value="ADF60996.1"/>
    <property type="molecule type" value="Genomic_DNA"/>
</dbReference>
<dbReference type="KEGG" id="enc:ECL_01436"/>
<dbReference type="EnsemblBacteria" id="ADF60996">
    <property type="protein sequence ID" value="ADF60996"/>
    <property type="gene ID" value="ECL_01436"/>
</dbReference>
<dbReference type="HOGENOM" id="CLU_3250888_0_0_6"/>
<keyword evidence="2" id="KW-1185">Reference proteome</keyword>
<gene>
    <name evidence="1" type="ordered locus">ECL_01436</name>
</gene>
<accession>A0A0H3CI99</accession>
<name>A0A0H3CI99_ENTCC</name>
<evidence type="ECO:0000313" key="1">
    <source>
        <dbReference type="EMBL" id="ADF60996.1"/>
    </source>
</evidence>
<dbReference type="Proteomes" id="UP000002363">
    <property type="component" value="Chromosome"/>
</dbReference>
<organism evidence="1 2">
    <name type="scientific">Enterobacter cloacae subsp. cloacae (strain ATCC 13047 / DSM 30054 / NBRC 13535 / NCTC 10005 / WDCM 00083 / NCDC 279-56)</name>
    <dbReference type="NCBI Taxonomy" id="716541"/>
    <lineage>
        <taxon>Bacteria</taxon>
        <taxon>Pseudomonadati</taxon>
        <taxon>Pseudomonadota</taxon>
        <taxon>Gammaproteobacteria</taxon>
        <taxon>Enterobacterales</taxon>
        <taxon>Enterobacteriaceae</taxon>
        <taxon>Enterobacter</taxon>
        <taxon>Enterobacter cloacae complex</taxon>
    </lineage>
</organism>
<evidence type="ECO:0000313" key="2">
    <source>
        <dbReference type="Proteomes" id="UP000002363"/>
    </source>
</evidence>
<dbReference type="AlphaFoldDB" id="A0A0H3CI99"/>
<reference evidence="1 2" key="1">
    <citation type="journal article" date="2010" name="J. Bacteriol.">
        <title>Complete genome sequence of Enterobacter cloacae subsp. cloacae type strain ATCC 13047.</title>
        <authorList>
            <person name="Ren Y."/>
            <person name="Ren Y."/>
            <person name="Zhou Z."/>
            <person name="Guo X."/>
            <person name="Li Y."/>
            <person name="Feng L."/>
            <person name="Wang L."/>
        </authorList>
    </citation>
    <scope>NUCLEOTIDE SEQUENCE [LARGE SCALE GENOMIC DNA]</scope>
    <source>
        <strain evidence="2">ATCC 13047 / DSM 30054 / NBRC 13535 / NCTC 10005 / WDCM 00083 / NCDC 279-56</strain>
    </source>
</reference>
<proteinExistence type="predicted"/>